<reference evidence="2" key="1">
    <citation type="submission" date="2022-07" db="EMBL/GenBank/DDBJ databases">
        <title>Pseudomonas agronomica sp. nov.: a novel bacterium with biotechnological application in the synthesis of biofertilizers from valorized agricultural residues.</title>
        <authorList>
            <person name="Robas M."/>
            <person name="Fernandez V.M."/>
            <person name="Luna L."/>
            <person name="Provanza A."/>
            <person name="Jimenez P.A."/>
        </authorList>
    </citation>
    <scope>NUCLEOTIDE SEQUENCE</scope>
    <source>
        <strain evidence="2">SAICEU22T</strain>
    </source>
</reference>
<feature type="region of interest" description="Disordered" evidence="1">
    <location>
        <begin position="1"/>
        <end position="48"/>
    </location>
</feature>
<accession>A0ABT3FGV9</accession>
<comment type="caution">
    <text evidence="2">The sequence shown here is derived from an EMBL/GenBank/DDBJ whole genome shotgun (WGS) entry which is preliminary data.</text>
</comment>
<feature type="non-terminal residue" evidence="2">
    <location>
        <position position="1"/>
    </location>
</feature>
<proteinExistence type="predicted"/>
<keyword evidence="3" id="KW-1185">Reference proteome</keyword>
<evidence type="ECO:0000313" key="3">
    <source>
        <dbReference type="Proteomes" id="UP001061999"/>
    </source>
</evidence>
<evidence type="ECO:0000256" key="1">
    <source>
        <dbReference type="SAM" id="MobiDB-lite"/>
    </source>
</evidence>
<dbReference type="Proteomes" id="UP001061999">
    <property type="component" value="Unassembled WGS sequence"/>
</dbReference>
<protein>
    <submittedName>
        <fullName evidence="2">Uncharacterized protein</fullName>
    </submittedName>
</protein>
<dbReference type="EMBL" id="JAOSHO010000932">
    <property type="protein sequence ID" value="MCW1248332.1"/>
    <property type="molecule type" value="Genomic_DNA"/>
</dbReference>
<name>A0ABT3FGV9_9PSED</name>
<gene>
    <name evidence="2" type="ORF">OC610_28195</name>
</gene>
<sequence>EDCPGKGKCTLEQGDQAPEQKTSVNEGKPKLPDVEWTNHGNKHVSPKAPWPAVIKSTANGGAARYLPGTDIEALERYVFANGQSVNNGKPWKVMDLGRTVGANDGKETRYMRVELSARTIHGHPISEESFKKYTKKK</sequence>
<evidence type="ECO:0000313" key="2">
    <source>
        <dbReference type="EMBL" id="MCW1248332.1"/>
    </source>
</evidence>
<dbReference type="RefSeq" id="WP_264432942.1">
    <property type="nucleotide sequence ID" value="NZ_JAOSHO010000932.1"/>
</dbReference>
<organism evidence="2 3">
    <name type="scientific">Pseudomonas agronomica</name>
    <dbReference type="NCBI Taxonomy" id="2979328"/>
    <lineage>
        <taxon>Bacteria</taxon>
        <taxon>Pseudomonadati</taxon>
        <taxon>Pseudomonadota</taxon>
        <taxon>Gammaproteobacteria</taxon>
        <taxon>Pseudomonadales</taxon>
        <taxon>Pseudomonadaceae</taxon>
        <taxon>Pseudomonas</taxon>
    </lineage>
</organism>